<dbReference type="Proteomes" id="UP000002084">
    <property type="component" value="Chromosome"/>
</dbReference>
<dbReference type="KEGG" id="ses:SARI_02584"/>
<sequence length="48" mass="5332">MHQAAGGIIDKYKQAAFWRTTFKPVMMGAVDLDQFTQTITTMSGLINP</sequence>
<gene>
    <name evidence="1" type="ordered locus">SARI_02584</name>
</gene>
<reference evidence="1 2" key="1">
    <citation type="submission" date="2007-11" db="EMBL/GenBank/DDBJ databases">
        <authorList>
            <consortium name="The Salmonella enterica serovar Arizonae Genome Sequencing Project"/>
            <person name="McClelland M."/>
            <person name="Sanderson E.K."/>
            <person name="Porwollik S."/>
            <person name="Spieth J."/>
            <person name="Clifton W.S."/>
            <person name="Fulton R."/>
            <person name="Chunyan W."/>
            <person name="Wollam A."/>
            <person name="Shah N."/>
            <person name="Pepin K."/>
            <person name="Bhonagiri V."/>
            <person name="Nash W."/>
            <person name="Johnson M."/>
            <person name="Thiruvilangam P."/>
            <person name="Wilson R."/>
        </authorList>
    </citation>
    <scope>NUCLEOTIDE SEQUENCE [LARGE SCALE GENOMIC DNA]</scope>
    <source>
        <strain evidence="2">ATCC BAA-731 / CDC346-86 / RSK2980</strain>
    </source>
</reference>
<dbReference type="AlphaFoldDB" id="A9MMW5"/>
<evidence type="ECO:0000313" key="1">
    <source>
        <dbReference type="EMBL" id="ABX22441.1"/>
    </source>
</evidence>
<organism evidence="1 2">
    <name type="scientific">Salmonella arizonae (strain ATCC BAA-731 / CDC346-86 / RSK2980)</name>
    <dbReference type="NCBI Taxonomy" id="41514"/>
    <lineage>
        <taxon>Bacteria</taxon>
        <taxon>Pseudomonadati</taxon>
        <taxon>Pseudomonadota</taxon>
        <taxon>Gammaproteobacteria</taxon>
        <taxon>Enterobacterales</taxon>
        <taxon>Enterobacteriaceae</taxon>
        <taxon>Salmonella</taxon>
    </lineage>
</organism>
<protein>
    <submittedName>
        <fullName evidence="1">Uncharacterized protein</fullName>
    </submittedName>
</protein>
<keyword evidence="2" id="KW-1185">Reference proteome</keyword>
<dbReference type="EMBL" id="CP000880">
    <property type="protein sequence ID" value="ABX22441.1"/>
    <property type="molecule type" value="Genomic_DNA"/>
</dbReference>
<proteinExistence type="predicted"/>
<dbReference type="HOGENOM" id="CLU_3157512_0_0_6"/>
<evidence type="ECO:0000313" key="2">
    <source>
        <dbReference type="Proteomes" id="UP000002084"/>
    </source>
</evidence>
<name>A9MMW5_SALAR</name>
<accession>A9MMW5</accession>
<dbReference type="STRING" id="41514.SARI_02584"/>